<dbReference type="RefSeq" id="WP_259487988.1">
    <property type="nucleotide sequence ID" value="NZ_JANTEZ010000013.1"/>
</dbReference>
<evidence type="ECO:0000313" key="2">
    <source>
        <dbReference type="Proteomes" id="UP001165580"/>
    </source>
</evidence>
<sequence length="107" mass="12023">MLNVYAQRATKPSGIHRNFDPLLKAENERQISDVINGKSQTVWAAWGSIIEERKFLRVLLKDILDLPALAASEWVSRGPVSAVGHPHHPLYVKAAEPLKPFSTAHYR</sequence>
<evidence type="ECO:0000313" key="1">
    <source>
        <dbReference type="EMBL" id="MCS5716471.1"/>
    </source>
</evidence>
<dbReference type="Proteomes" id="UP001165580">
    <property type="component" value="Unassembled WGS sequence"/>
</dbReference>
<comment type="caution">
    <text evidence="1">The sequence shown here is derived from an EMBL/GenBank/DDBJ whole genome shotgun (WGS) entry which is preliminary data.</text>
</comment>
<keyword evidence="2" id="KW-1185">Reference proteome</keyword>
<accession>A0ABT2GJR5</accession>
<organism evidence="1 2">
    <name type="scientific">Herbiconiux gentiana</name>
    <dbReference type="NCBI Taxonomy" id="2970912"/>
    <lineage>
        <taxon>Bacteria</taxon>
        <taxon>Bacillati</taxon>
        <taxon>Actinomycetota</taxon>
        <taxon>Actinomycetes</taxon>
        <taxon>Micrococcales</taxon>
        <taxon>Microbacteriaceae</taxon>
        <taxon>Herbiconiux</taxon>
    </lineage>
</organism>
<proteinExistence type="predicted"/>
<dbReference type="EMBL" id="JANTEZ010000013">
    <property type="protein sequence ID" value="MCS5716471.1"/>
    <property type="molecule type" value="Genomic_DNA"/>
</dbReference>
<name>A0ABT2GJR5_9MICO</name>
<gene>
    <name evidence="1" type="ORF">NVV95_18135</name>
</gene>
<protein>
    <submittedName>
        <fullName evidence="1">DUF1643 domain-containing protein</fullName>
    </submittedName>
</protein>
<dbReference type="InterPro" id="IPR012441">
    <property type="entry name" value="DUF1643"/>
</dbReference>
<dbReference type="Pfam" id="PF07799">
    <property type="entry name" value="DUF1643"/>
    <property type="match status" value="1"/>
</dbReference>
<reference evidence="1" key="1">
    <citation type="submission" date="2022-08" db="EMBL/GenBank/DDBJ databases">
        <authorList>
            <person name="Deng Y."/>
            <person name="Han X.-F."/>
            <person name="Zhang Y.-Q."/>
        </authorList>
    </citation>
    <scope>NUCLEOTIDE SEQUENCE</scope>
    <source>
        <strain evidence="1">CPCC 205716</strain>
    </source>
</reference>